<sequence length="55" mass="6487">ISCHRVDRIVYNTDLGFCQNFLRFWFIRQILSNMESISDLILSCTRDFGSLSEIL</sequence>
<dbReference type="EMBL" id="JAJJMA010222944">
    <property type="protein sequence ID" value="MCL7041359.1"/>
    <property type="molecule type" value="Genomic_DNA"/>
</dbReference>
<protein>
    <submittedName>
        <fullName evidence="1">Uncharacterized protein</fullName>
    </submittedName>
</protein>
<name>A0AA41VHM2_PAPNU</name>
<dbReference type="AlphaFoldDB" id="A0AA41VHM2"/>
<proteinExistence type="predicted"/>
<evidence type="ECO:0000313" key="1">
    <source>
        <dbReference type="EMBL" id="MCL7041359.1"/>
    </source>
</evidence>
<keyword evidence="2" id="KW-1185">Reference proteome</keyword>
<accession>A0AA41VHM2</accession>
<dbReference type="Proteomes" id="UP001177140">
    <property type="component" value="Unassembled WGS sequence"/>
</dbReference>
<evidence type="ECO:0000313" key="2">
    <source>
        <dbReference type="Proteomes" id="UP001177140"/>
    </source>
</evidence>
<feature type="non-terminal residue" evidence="1">
    <location>
        <position position="1"/>
    </location>
</feature>
<comment type="caution">
    <text evidence="1">The sequence shown here is derived from an EMBL/GenBank/DDBJ whole genome shotgun (WGS) entry which is preliminary data.</text>
</comment>
<reference evidence="1" key="1">
    <citation type="submission" date="2022-03" db="EMBL/GenBank/DDBJ databases">
        <title>A functionally conserved STORR gene fusion in Papaver species that diverged 16.8 million years ago.</title>
        <authorList>
            <person name="Catania T."/>
        </authorList>
    </citation>
    <scope>NUCLEOTIDE SEQUENCE</scope>
    <source>
        <strain evidence="1">S-191538</strain>
    </source>
</reference>
<organism evidence="1 2">
    <name type="scientific">Papaver nudicaule</name>
    <name type="common">Iceland poppy</name>
    <dbReference type="NCBI Taxonomy" id="74823"/>
    <lineage>
        <taxon>Eukaryota</taxon>
        <taxon>Viridiplantae</taxon>
        <taxon>Streptophyta</taxon>
        <taxon>Embryophyta</taxon>
        <taxon>Tracheophyta</taxon>
        <taxon>Spermatophyta</taxon>
        <taxon>Magnoliopsida</taxon>
        <taxon>Ranunculales</taxon>
        <taxon>Papaveraceae</taxon>
        <taxon>Papaveroideae</taxon>
        <taxon>Papaver</taxon>
    </lineage>
</organism>
<gene>
    <name evidence="1" type="ORF">MKW94_006080</name>
</gene>